<keyword evidence="6" id="KW-0472">Membrane</keyword>
<dbReference type="AlphaFoldDB" id="A0A6A3B3Q3"/>
<dbReference type="InterPro" id="IPR052059">
    <property type="entry name" value="CR_Ser/Thr_kinase"/>
</dbReference>
<keyword evidence="6" id="KW-1133">Transmembrane helix</keyword>
<evidence type="ECO:0000256" key="7">
    <source>
        <dbReference type="SAM" id="SignalP"/>
    </source>
</evidence>
<evidence type="ECO:0000256" key="6">
    <source>
        <dbReference type="SAM" id="Phobius"/>
    </source>
</evidence>
<evidence type="ECO:0000256" key="1">
    <source>
        <dbReference type="ARBA" id="ARBA00022679"/>
    </source>
</evidence>
<protein>
    <submittedName>
        <fullName evidence="9">Serine-threonine protein kinase, plant-type</fullName>
    </submittedName>
</protein>
<evidence type="ECO:0000259" key="8">
    <source>
        <dbReference type="PROSITE" id="PS50011"/>
    </source>
</evidence>
<feature type="domain" description="Protein kinase" evidence="8">
    <location>
        <begin position="313"/>
        <end position="609"/>
    </location>
</feature>
<sequence length="609" mass="67641">MRTLHQWLKLATTCCINCFIFIAFASPSLADNSLCPFGSLVRTKEIVNCTLNFTSYPYLPSGDCSGDNRKVILWGMISSHLCCRNALNTFAQALAVQANKTPYGTIFIGQDSWKQCSSPFPTQQLVSIESCGFGNFYSGSSKCTNLSLSQFQGSPLYLEAVKLCSNLSSSFQSSCRNCTDAIARVAEFQLQLLQKKTHSNERTLCNLAAVLSVSAANNTDSSFGANLFSCMSSLDVFDPGYIKVKRSLEKALLAVFVAVMVLILILVLVKFVALKKEKSERKLPTPMPLKDSNTWTGLYRFSKAEIEKAININNRRKSLGQGSAGEVYEGRLPSGQVVAIKEIKKGNSLDTFAREVAGLSRIRHPNLVSMLGCCIEGDEQYLVLEYCHEGNLAQHLLRNDCVLTWDRRVKILRDCALGLRYLHSYIDGCIVHRDIKLTNILLTENLDPKLSDFGLAKMLGMEESKVFTDVRGTIGYMDPEYMTNAKLTSASDIYSFGIVALQLLSGQKVIELDLDASEQLTRKAMDVSMGKRPFTDFEDPRLHGDLYRKDFEAILHIAVLCVAKSSRGRPPIDVVFDELEKAWKNTKAEMKRKETGTSAAPQSMEVVSF</sequence>
<dbReference type="PROSITE" id="PS00108">
    <property type="entry name" value="PROTEIN_KINASE_ST"/>
    <property type="match status" value="1"/>
</dbReference>
<dbReference type="Gene3D" id="3.30.200.20">
    <property type="entry name" value="Phosphorylase Kinase, domain 1"/>
    <property type="match status" value="1"/>
</dbReference>
<feature type="signal peptide" evidence="7">
    <location>
        <begin position="1"/>
        <end position="30"/>
    </location>
</feature>
<dbReference type="Gene3D" id="1.10.510.10">
    <property type="entry name" value="Transferase(Phosphotransferase) domain 1"/>
    <property type="match status" value="1"/>
</dbReference>
<keyword evidence="4" id="KW-0067">ATP-binding</keyword>
<dbReference type="GO" id="GO:0005524">
    <property type="term" value="F:ATP binding"/>
    <property type="evidence" value="ECO:0007669"/>
    <property type="project" value="UniProtKB-KW"/>
</dbReference>
<dbReference type="InterPro" id="IPR011009">
    <property type="entry name" value="Kinase-like_dom_sf"/>
</dbReference>
<evidence type="ECO:0000256" key="2">
    <source>
        <dbReference type="ARBA" id="ARBA00022741"/>
    </source>
</evidence>
<keyword evidence="1" id="KW-0808">Transferase</keyword>
<dbReference type="SMART" id="SM00220">
    <property type="entry name" value="S_TKc"/>
    <property type="match status" value="1"/>
</dbReference>
<keyword evidence="7" id="KW-0732">Signal</keyword>
<dbReference type="Proteomes" id="UP000436088">
    <property type="component" value="Unassembled WGS sequence"/>
</dbReference>
<organism evidence="9 10">
    <name type="scientific">Hibiscus syriacus</name>
    <name type="common">Rose of Sharon</name>
    <dbReference type="NCBI Taxonomy" id="106335"/>
    <lineage>
        <taxon>Eukaryota</taxon>
        <taxon>Viridiplantae</taxon>
        <taxon>Streptophyta</taxon>
        <taxon>Embryophyta</taxon>
        <taxon>Tracheophyta</taxon>
        <taxon>Spermatophyta</taxon>
        <taxon>Magnoliopsida</taxon>
        <taxon>eudicotyledons</taxon>
        <taxon>Gunneridae</taxon>
        <taxon>Pentapetalae</taxon>
        <taxon>rosids</taxon>
        <taxon>malvids</taxon>
        <taxon>Malvales</taxon>
        <taxon>Malvaceae</taxon>
        <taxon>Malvoideae</taxon>
        <taxon>Hibiscus</taxon>
    </lineage>
</organism>
<dbReference type="SUPFAM" id="SSF56112">
    <property type="entry name" value="Protein kinase-like (PK-like)"/>
    <property type="match status" value="1"/>
</dbReference>
<feature type="chain" id="PRO_5025506965" evidence="7">
    <location>
        <begin position="31"/>
        <end position="609"/>
    </location>
</feature>
<evidence type="ECO:0000313" key="10">
    <source>
        <dbReference type="Proteomes" id="UP000436088"/>
    </source>
</evidence>
<dbReference type="GO" id="GO:0004672">
    <property type="term" value="F:protein kinase activity"/>
    <property type="evidence" value="ECO:0007669"/>
    <property type="project" value="InterPro"/>
</dbReference>
<evidence type="ECO:0000256" key="4">
    <source>
        <dbReference type="ARBA" id="ARBA00022840"/>
    </source>
</evidence>
<accession>A0A6A3B3Q3</accession>
<evidence type="ECO:0000256" key="5">
    <source>
        <dbReference type="SAM" id="MobiDB-lite"/>
    </source>
</evidence>
<dbReference type="FunFam" id="1.10.510.10:FF:000530">
    <property type="entry name" value="probable receptor-like protein kinase At5g59700"/>
    <property type="match status" value="1"/>
</dbReference>
<keyword evidence="10" id="KW-1185">Reference proteome</keyword>
<keyword evidence="2" id="KW-0547">Nucleotide-binding</keyword>
<dbReference type="EMBL" id="VEPZ02000910">
    <property type="protein sequence ID" value="KAE8711620.1"/>
    <property type="molecule type" value="Genomic_DNA"/>
</dbReference>
<feature type="transmembrane region" description="Helical" evidence="6">
    <location>
        <begin position="251"/>
        <end position="273"/>
    </location>
</feature>
<feature type="region of interest" description="Disordered" evidence="5">
    <location>
        <begin position="590"/>
        <end position="609"/>
    </location>
</feature>
<name>A0A6A3B3Q3_HIBSY</name>
<reference evidence="9" key="1">
    <citation type="submission" date="2019-09" db="EMBL/GenBank/DDBJ databases">
        <title>Draft genome information of white flower Hibiscus syriacus.</title>
        <authorList>
            <person name="Kim Y.-M."/>
        </authorList>
    </citation>
    <scope>NUCLEOTIDE SEQUENCE [LARGE SCALE GENOMIC DNA]</scope>
    <source>
        <strain evidence="9">YM2019G1</strain>
    </source>
</reference>
<gene>
    <name evidence="9" type="ORF">F3Y22_tig00110283pilonHSYRG00101</name>
</gene>
<dbReference type="InterPro" id="IPR000719">
    <property type="entry name" value="Prot_kinase_dom"/>
</dbReference>
<evidence type="ECO:0000256" key="3">
    <source>
        <dbReference type="ARBA" id="ARBA00022777"/>
    </source>
</evidence>
<proteinExistence type="predicted"/>
<evidence type="ECO:0000313" key="9">
    <source>
        <dbReference type="EMBL" id="KAE8711620.1"/>
    </source>
</evidence>
<dbReference type="PROSITE" id="PS50011">
    <property type="entry name" value="PROTEIN_KINASE_DOM"/>
    <property type="match status" value="1"/>
</dbReference>
<dbReference type="Pfam" id="PF00069">
    <property type="entry name" value="Pkinase"/>
    <property type="match status" value="1"/>
</dbReference>
<dbReference type="PANTHER" id="PTHR47973">
    <property type="entry name" value="CYSTEINE-RICH RECEPTOR-LIKE PROTEIN KINASE 3"/>
    <property type="match status" value="1"/>
</dbReference>
<keyword evidence="3 9" id="KW-0418">Kinase</keyword>
<comment type="caution">
    <text evidence="9">The sequence shown here is derived from an EMBL/GenBank/DDBJ whole genome shotgun (WGS) entry which is preliminary data.</text>
</comment>
<keyword evidence="6" id="KW-0812">Transmembrane</keyword>
<dbReference type="InterPro" id="IPR008271">
    <property type="entry name" value="Ser/Thr_kinase_AS"/>
</dbReference>